<feature type="transmembrane region" description="Helical" evidence="9">
    <location>
        <begin position="148"/>
        <end position="169"/>
    </location>
</feature>
<keyword evidence="9" id="KW-0472">Membrane</keyword>
<feature type="binding site" evidence="7">
    <location>
        <position position="352"/>
    </location>
    <ligand>
        <name>Zn(2+)</name>
        <dbReference type="ChEBI" id="CHEBI:29105"/>
        <note>catalytic</note>
    </ligand>
</feature>
<keyword evidence="13" id="KW-1185">Reference proteome</keyword>
<evidence type="ECO:0000256" key="2">
    <source>
        <dbReference type="ARBA" id="ARBA00022723"/>
    </source>
</evidence>
<dbReference type="OrthoDB" id="9781930at2"/>
<feature type="transmembrane region" description="Helical" evidence="9">
    <location>
        <begin position="12"/>
        <end position="30"/>
    </location>
</feature>
<feature type="binding site" evidence="7">
    <location>
        <position position="279"/>
    </location>
    <ligand>
        <name>Zn(2+)</name>
        <dbReference type="ChEBI" id="CHEBI:29105"/>
        <note>catalytic</note>
    </ligand>
</feature>
<feature type="domain" description="CAAX prenyl protease 1 N-terminal" evidence="11">
    <location>
        <begin position="44"/>
        <end position="205"/>
    </location>
</feature>
<feature type="active site" description="Proton donor" evidence="6">
    <location>
        <position position="356"/>
    </location>
</feature>
<evidence type="ECO:0000313" key="13">
    <source>
        <dbReference type="Proteomes" id="UP000005104"/>
    </source>
</evidence>
<keyword evidence="4 7" id="KW-0862">Zinc</keyword>
<name>H5XX24_9FIRM</name>
<dbReference type="GO" id="GO:0071586">
    <property type="term" value="P:CAAX-box protein processing"/>
    <property type="evidence" value="ECO:0007669"/>
    <property type="project" value="InterPro"/>
</dbReference>
<dbReference type="AlphaFoldDB" id="H5XX24"/>
<keyword evidence="1 8" id="KW-0645">Protease</keyword>
<feature type="transmembrane region" description="Helical" evidence="9">
    <location>
        <begin position="293"/>
        <end position="311"/>
    </location>
</feature>
<keyword evidence="5 8" id="KW-0482">Metalloprotease</keyword>
<feature type="transmembrane region" description="Helical" evidence="9">
    <location>
        <begin position="176"/>
        <end position="196"/>
    </location>
</feature>
<evidence type="ECO:0000259" key="11">
    <source>
        <dbReference type="Pfam" id="PF16491"/>
    </source>
</evidence>
<dbReference type="InterPro" id="IPR027057">
    <property type="entry name" value="CAXX_Prtase_1"/>
</dbReference>
<keyword evidence="9" id="KW-0812">Transmembrane</keyword>
<dbReference type="Proteomes" id="UP000005104">
    <property type="component" value="Chromosome"/>
</dbReference>
<evidence type="ECO:0000256" key="1">
    <source>
        <dbReference type="ARBA" id="ARBA00022670"/>
    </source>
</evidence>
<dbReference type="eggNOG" id="COG0501">
    <property type="taxonomic scope" value="Bacteria"/>
</dbReference>
<dbReference type="Gene3D" id="3.30.2010.10">
    <property type="entry name" value="Metalloproteases ('zincins'), catalytic domain"/>
    <property type="match status" value="1"/>
</dbReference>
<proteinExistence type="inferred from homology"/>
<dbReference type="RefSeq" id="WP_007785522.1">
    <property type="nucleotide sequence ID" value="NZ_CM001441.1"/>
</dbReference>
<reference evidence="12 13" key="1">
    <citation type="submission" date="2011-11" db="EMBL/GenBank/DDBJ databases">
        <title>The Noncontiguous Finished genome of Desulfosporosinus youngiae DSM 17734.</title>
        <authorList>
            <consortium name="US DOE Joint Genome Institute (JGI-PGF)"/>
            <person name="Lucas S."/>
            <person name="Han J."/>
            <person name="Lapidus A."/>
            <person name="Cheng J.-F."/>
            <person name="Goodwin L."/>
            <person name="Pitluck S."/>
            <person name="Peters L."/>
            <person name="Ovchinnikova G."/>
            <person name="Lu M."/>
            <person name="Land M.L."/>
            <person name="Hauser L."/>
            <person name="Pester M."/>
            <person name="Spring S."/>
            <person name="Ollivier B."/>
            <person name="Rattei T."/>
            <person name="Klenk H.-P."/>
            <person name="Wagner M."/>
            <person name="Loy A."/>
            <person name="Woyke T.J."/>
        </authorList>
    </citation>
    <scope>NUCLEOTIDE SEQUENCE [LARGE SCALE GENOMIC DNA]</scope>
    <source>
        <strain evidence="12 13">DSM 17734</strain>
    </source>
</reference>
<feature type="domain" description="Peptidase M48" evidence="10">
    <location>
        <begin position="210"/>
        <end position="409"/>
    </location>
</feature>
<evidence type="ECO:0000256" key="5">
    <source>
        <dbReference type="ARBA" id="ARBA00023049"/>
    </source>
</evidence>
<dbReference type="EMBL" id="CM001441">
    <property type="protein sequence ID" value="EHQ90892.1"/>
    <property type="molecule type" value="Genomic_DNA"/>
</dbReference>
<dbReference type="GO" id="GO:0004222">
    <property type="term" value="F:metalloendopeptidase activity"/>
    <property type="evidence" value="ECO:0007669"/>
    <property type="project" value="InterPro"/>
</dbReference>
<dbReference type="GO" id="GO:0046872">
    <property type="term" value="F:metal ion binding"/>
    <property type="evidence" value="ECO:0007669"/>
    <property type="project" value="UniProtKB-KW"/>
</dbReference>
<feature type="transmembrane region" description="Helical" evidence="9">
    <location>
        <begin position="64"/>
        <end position="82"/>
    </location>
</feature>
<keyword evidence="3 8" id="KW-0378">Hydrolase</keyword>
<sequence>MHYPNDSIRRTKIGWFLLIGLTVIFMFLYLKSALIPGPIDPAITKYFSFAMADKARIYNSTPRILFIVKFVLQIFLLFWLIFSSRGQRFFQRIQRTCRNYTLTSVISILSIWLLSKVLALPFSYYTGYYWQKVWGFSTQTPGGWWIDYLKNTGIDLLTFLIGGLLFFWLVNRFQRYWWLVGAILFSLWLVIAHYFLPVIISPLFNDFEPLTDPAIVNMVDDLAQRAGLNIDSVFVMDASRQTTLANAYFSGVGTTKRIVIYDTLLDNYSLPEIKAVIAHEIGHWRNNDIVHGLLYGIIGTFIFFALLRILLKPWLSNNRNKPPQLWAALQLALILLLFVSTPLQNGISREMELRADRFSLELTGDLSGEIQLQKNLASRSLSDLSPPRFIVWFSYSHPPALSRINSLEKVYIETQDSAHSAK</sequence>
<gene>
    <name evidence="12" type="ORF">DesyoDRAFT_3919</name>
</gene>
<dbReference type="InterPro" id="IPR001915">
    <property type="entry name" value="Peptidase_M48"/>
</dbReference>
<dbReference type="InterPro" id="IPR032456">
    <property type="entry name" value="Peptidase_M48_N"/>
</dbReference>
<dbReference type="STRING" id="768710.DesyoDRAFT_3919"/>
<evidence type="ECO:0000256" key="3">
    <source>
        <dbReference type="ARBA" id="ARBA00022801"/>
    </source>
</evidence>
<evidence type="ECO:0000256" key="9">
    <source>
        <dbReference type="SAM" id="Phobius"/>
    </source>
</evidence>
<evidence type="ECO:0000259" key="10">
    <source>
        <dbReference type="Pfam" id="PF01435"/>
    </source>
</evidence>
<accession>H5XX24</accession>
<organism evidence="12 13">
    <name type="scientific">Desulfosporosinus youngiae DSM 17734</name>
    <dbReference type="NCBI Taxonomy" id="768710"/>
    <lineage>
        <taxon>Bacteria</taxon>
        <taxon>Bacillati</taxon>
        <taxon>Bacillota</taxon>
        <taxon>Clostridia</taxon>
        <taxon>Eubacteriales</taxon>
        <taxon>Desulfitobacteriaceae</taxon>
        <taxon>Desulfosporosinus</taxon>
    </lineage>
</organism>
<dbReference type="CDD" id="cd07343">
    <property type="entry name" value="M48A_Zmpste24p_like"/>
    <property type="match status" value="1"/>
</dbReference>
<feature type="transmembrane region" description="Helical" evidence="9">
    <location>
        <begin position="102"/>
        <end position="128"/>
    </location>
</feature>
<keyword evidence="2 7" id="KW-0479">Metal-binding</keyword>
<evidence type="ECO:0000256" key="7">
    <source>
        <dbReference type="PIRSR" id="PIRSR627057-2"/>
    </source>
</evidence>
<evidence type="ECO:0000256" key="4">
    <source>
        <dbReference type="ARBA" id="ARBA00022833"/>
    </source>
</evidence>
<feature type="binding site" evidence="7">
    <location>
        <position position="283"/>
    </location>
    <ligand>
        <name>Zn(2+)</name>
        <dbReference type="ChEBI" id="CHEBI:29105"/>
        <note>catalytic</note>
    </ligand>
</feature>
<feature type="active site" evidence="6">
    <location>
        <position position="280"/>
    </location>
</feature>
<evidence type="ECO:0000313" key="12">
    <source>
        <dbReference type="EMBL" id="EHQ90892.1"/>
    </source>
</evidence>
<dbReference type="Pfam" id="PF01435">
    <property type="entry name" value="Peptidase_M48"/>
    <property type="match status" value="1"/>
</dbReference>
<dbReference type="Pfam" id="PF16491">
    <property type="entry name" value="Peptidase_M48_N"/>
    <property type="match status" value="1"/>
</dbReference>
<comment type="cofactor">
    <cofactor evidence="7 8">
        <name>Zn(2+)</name>
        <dbReference type="ChEBI" id="CHEBI:29105"/>
    </cofactor>
    <text evidence="7 8">Binds 1 zinc ion per subunit.</text>
</comment>
<dbReference type="PANTHER" id="PTHR10120">
    <property type="entry name" value="CAAX PRENYL PROTEASE 1"/>
    <property type="match status" value="1"/>
</dbReference>
<dbReference type="HOGENOM" id="CLU_025947_1_1_9"/>
<keyword evidence="9" id="KW-1133">Transmembrane helix</keyword>
<evidence type="ECO:0000256" key="6">
    <source>
        <dbReference type="PIRSR" id="PIRSR627057-1"/>
    </source>
</evidence>
<evidence type="ECO:0000256" key="8">
    <source>
        <dbReference type="RuleBase" id="RU003983"/>
    </source>
</evidence>
<protein>
    <submittedName>
        <fullName evidence="12">Zn-dependent protease with chaperone function</fullName>
    </submittedName>
</protein>
<comment type="similarity">
    <text evidence="8">Belongs to the peptidase M48 family.</text>
</comment>